<protein>
    <submittedName>
        <fullName evidence="1">Uncharacterized protein</fullName>
    </submittedName>
</protein>
<accession>A0A232FDS4</accession>
<organism evidence="1 2">
    <name type="scientific">Trichomalopsis sarcophagae</name>
    <dbReference type="NCBI Taxonomy" id="543379"/>
    <lineage>
        <taxon>Eukaryota</taxon>
        <taxon>Metazoa</taxon>
        <taxon>Ecdysozoa</taxon>
        <taxon>Arthropoda</taxon>
        <taxon>Hexapoda</taxon>
        <taxon>Insecta</taxon>
        <taxon>Pterygota</taxon>
        <taxon>Neoptera</taxon>
        <taxon>Endopterygota</taxon>
        <taxon>Hymenoptera</taxon>
        <taxon>Apocrita</taxon>
        <taxon>Proctotrupomorpha</taxon>
        <taxon>Chalcidoidea</taxon>
        <taxon>Pteromalidae</taxon>
        <taxon>Pteromalinae</taxon>
        <taxon>Trichomalopsis</taxon>
    </lineage>
</organism>
<sequence length="74" mass="8350">NNYNAYNSTLRMFTCISKLNIFGHKRSVNIETKTNDQNNSQLHGLYASPAISSLHHQNYPSLGVESQVVNNLNK</sequence>
<evidence type="ECO:0000313" key="2">
    <source>
        <dbReference type="Proteomes" id="UP000215335"/>
    </source>
</evidence>
<reference evidence="1 2" key="1">
    <citation type="journal article" date="2017" name="Curr. Biol.">
        <title>The Evolution of Venom by Co-option of Single-Copy Genes.</title>
        <authorList>
            <person name="Martinson E.O."/>
            <person name="Mrinalini"/>
            <person name="Kelkar Y.D."/>
            <person name="Chang C.H."/>
            <person name="Werren J.H."/>
        </authorList>
    </citation>
    <scope>NUCLEOTIDE SEQUENCE [LARGE SCALE GENOMIC DNA]</scope>
    <source>
        <strain evidence="1 2">Alberta</strain>
        <tissue evidence="1">Whole body</tissue>
    </source>
</reference>
<proteinExistence type="predicted"/>
<dbReference type="EMBL" id="NNAY01000397">
    <property type="protein sequence ID" value="OXU28670.1"/>
    <property type="molecule type" value="Genomic_DNA"/>
</dbReference>
<comment type="caution">
    <text evidence="1">The sequence shown here is derived from an EMBL/GenBank/DDBJ whole genome shotgun (WGS) entry which is preliminary data.</text>
</comment>
<name>A0A232FDS4_9HYME</name>
<dbReference type="AlphaFoldDB" id="A0A232FDS4"/>
<dbReference type="Proteomes" id="UP000215335">
    <property type="component" value="Unassembled WGS sequence"/>
</dbReference>
<feature type="non-terminal residue" evidence="1">
    <location>
        <position position="1"/>
    </location>
</feature>
<evidence type="ECO:0000313" key="1">
    <source>
        <dbReference type="EMBL" id="OXU28670.1"/>
    </source>
</evidence>
<gene>
    <name evidence="1" type="ORF">TSAR_015406</name>
</gene>
<keyword evidence="2" id="KW-1185">Reference proteome</keyword>